<dbReference type="EMBL" id="SLUN01000004">
    <property type="protein sequence ID" value="TCL74216.1"/>
    <property type="molecule type" value="Genomic_DNA"/>
</dbReference>
<reference evidence="1 2" key="1">
    <citation type="submission" date="2019-03" db="EMBL/GenBank/DDBJ databases">
        <title>Genomic Encyclopedia of Type Strains, Phase IV (KMG-IV): sequencing the most valuable type-strain genomes for metagenomic binning, comparative biology and taxonomic classification.</title>
        <authorList>
            <person name="Goeker M."/>
        </authorList>
    </citation>
    <scope>NUCLEOTIDE SEQUENCE [LARGE SCALE GENOMIC DNA]</scope>
    <source>
        <strain evidence="1 2">LX-B</strain>
    </source>
</reference>
<dbReference type="AlphaFoldDB" id="A0A4R1S4L9"/>
<accession>A0A4R1S4L9</accession>
<protein>
    <submittedName>
        <fullName evidence="1">Uncharacterized protein</fullName>
    </submittedName>
</protein>
<name>A0A4R1S4L9_HYDET</name>
<evidence type="ECO:0000313" key="2">
    <source>
        <dbReference type="Proteomes" id="UP000295008"/>
    </source>
</evidence>
<comment type="caution">
    <text evidence="1">The sequence shown here is derived from an EMBL/GenBank/DDBJ whole genome shotgun (WGS) entry which is preliminary data.</text>
</comment>
<proteinExistence type="predicted"/>
<sequence>MAYLDDQKIALLEELAVEFENLRDTDREDKIQEWRQKVAEEFGIYKDEALRHIRSILEERAKKIA</sequence>
<organism evidence="1 2">
    <name type="scientific">Hydrogenispora ethanolica</name>
    <dbReference type="NCBI Taxonomy" id="1082276"/>
    <lineage>
        <taxon>Bacteria</taxon>
        <taxon>Bacillati</taxon>
        <taxon>Bacillota</taxon>
        <taxon>Hydrogenispora</taxon>
    </lineage>
</organism>
<gene>
    <name evidence="1" type="ORF">EDC14_1004154</name>
</gene>
<dbReference type="Proteomes" id="UP000295008">
    <property type="component" value="Unassembled WGS sequence"/>
</dbReference>
<keyword evidence="2" id="KW-1185">Reference proteome</keyword>
<evidence type="ECO:0000313" key="1">
    <source>
        <dbReference type="EMBL" id="TCL74216.1"/>
    </source>
</evidence>
<dbReference type="RefSeq" id="WP_132013204.1">
    <property type="nucleotide sequence ID" value="NZ_SLUN01000004.1"/>
</dbReference>